<comment type="subcellular location">
    <subcellularLocation>
        <location evidence="6">Synapse</location>
    </subcellularLocation>
</comment>
<keyword evidence="9" id="KW-1185">Reference proteome</keyword>
<sequence length="241" mass="26969">MSEDEADTRTWWFYSALVLNPVWPGALFGSHSAPAWVKRLTTTIGLGLSYCCEWSGGPRVVMETVLRVKSSLRTPIRKLAGCVSGAKGRRLCAKRRRTRSGGGFRGGKVPGKTPPLRAAPPRDPTVVRSYQAELEKKRKLREAMNAQKNAERAAMRAHFRRKYRLSESRKDRDHLRSAGGKVSLPDELSKMIYPETKSKDDGFNLLSAFRGLRVSTAALTGRKIRRTPVPTPTNRDSCRVM</sequence>
<accession>A0A8S4BXZ7</accession>
<reference evidence="8" key="1">
    <citation type="submission" date="2021-05" db="EMBL/GenBank/DDBJ databases">
        <authorList>
            <person name="Tigano A."/>
        </authorList>
    </citation>
    <scope>NUCLEOTIDE SEQUENCE</scope>
</reference>
<keyword evidence="5" id="KW-0770">Synapse</keyword>
<feature type="region of interest" description="Disordered" evidence="7">
    <location>
        <begin position="97"/>
        <end position="124"/>
    </location>
</feature>
<dbReference type="GO" id="GO:0043195">
    <property type="term" value="C:terminal bouton"/>
    <property type="evidence" value="ECO:0007669"/>
    <property type="project" value="TreeGrafter"/>
</dbReference>
<keyword evidence="2" id="KW-0813">Transport</keyword>
<evidence type="ECO:0000256" key="5">
    <source>
        <dbReference type="ARBA" id="ARBA00023018"/>
    </source>
</evidence>
<keyword evidence="3" id="KW-0268">Exocytosis</keyword>
<evidence type="ECO:0000256" key="7">
    <source>
        <dbReference type="SAM" id="MobiDB-lite"/>
    </source>
</evidence>
<gene>
    <name evidence="8" type="ORF">MMEN_LOCUS19558</name>
</gene>
<comment type="similarity">
    <text evidence="1">Belongs to the complexin/synaphin family.</text>
</comment>
<keyword evidence="4" id="KW-0532">Neurotransmitter transport</keyword>
<dbReference type="CDD" id="cd22809">
    <property type="entry name" value="Complexin_NTD_CPLX_III_IV"/>
    <property type="match status" value="1"/>
</dbReference>
<dbReference type="GO" id="GO:0031201">
    <property type="term" value="C:SNARE complex"/>
    <property type="evidence" value="ECO:0007669"/>
    <property type="project" value="TreeGrafter"/>
</dbReference>
<evidence type="ECO:0000256" key="1">
    <source>
        <dbReference type="ARBA" id="ARBA00005396"/>
    </source>
</evidence>
<dbReference type="PANTHER" id="PTHR16705">
    <property type="entry name" value="COMPLEXIN"/>
    <property type="match status" value="1"/>
</dbReference>
<evidence type="ECO:0000256" key="6">
    <source>
        <dbReference type="ARBA" id="ARBA00034103"/>
    </source>
</evidence>
<dbReference type="Pfam" id="PF05835">
    <property type="entry name" value="Synaphin"/>
    <property type="match status" value="1"/>
</dbReference>
<evidence type="ECO:0000256" key="4">
    <source>
        <dbReference type="ARBA" id="ARBA00022775"/>
    </source>
</evidence>
<dbReference type="OrthoDB" id="8955697at2759"/>
<feature type="compositionally biased region" description="Gly residues" evidence="7">
    <location>
        <begin position="100"/>
        <end position="109"/>
    </location>
</feature>
<dbReference type="PANTHER" id="PTHR16705:SF5">
    <property type="entry name" value="COMPLEXIN-3"/>
    <property type="match status" value="1"/>
</dbReference>
<dbReference type="AlphaFoldDB" id="A0A8S4BXZ7"/>
<name>A0A8S4BXZ7_9TELE</name>
<dbReference type="Proteomes" id="UP000677803">
    <property type="component" value="Unassembled WGS sequence"/>
</dbReference>
<evidence type="ECO:0000256" key="2">
    <source>
        <dbReference type="ARBA" id="ARBA00022448"/>
    </source>
</evidence>
<evidence type="ECO:0000313" key="8">
    <source>
        <dbReference type="EMBL" id="CAG6015323.1"/>
    </source>
</evidence>
<evidence type="ECO:0000313" key="9">
    <source>
        <dbReference type="Proteomes" id="UP000677803"/>
    </source>
</evidence>
<proteinExistence type="inferred from homology"/>
<dbReference type="GO" id="GO:0016079">
    <property type="term" value="P:synaptic vesicle exocytosis"/>
    <property type="evidence" value="ECO:0007669"/>
    <property type="project" value="TreeGrafter"/>
</dbReference>
<evidence type="ECO:0000256" key="3">
    <source>
        <dbReference type="ARBA" id="ARBA00022483"/>
    </source>
</evidence>
<dbReference type="GO" id="GO:0046928">
    <property type="term" value="P:regulation of neurotransmitter secretion"/>
    <property type="evidence" value="ECO:0007669"/>
    <property type="project" value="TreeGrafter"/>
</dbReference>
<organism evidence="8 9">
    <name type="scientific">Menidia menidia</name>
    <name type="common">Atlantic silverside</name>
    <dbReference type="NCBI Taxonomy" id="238744"/>
    <lineage>
        <taxon>Eukaryota</taxon>
        <taxon>Metazoa</taxon>
        <taxon>Chordata</taxon>
        <taxon>Craniata</taxon>
        <taxon>Vertebrata</taxon>
        <taxon>Euteleostomi</taxon>
        <taxon>Actinopterygii</taxon>
        <taxon>Neopterygii</taxon>
        <taxon>Teleostei</taxon>
        <taxon>Neoteleostei</taxon>
        <taxon>Acanthomorphata</taxon>
        <taxon>Ovalentaria</taxon>
        <taxon>Atherinomorphae</taxon>
        <taxon>Atheriniformes</taxon>
        <taxon>Atherinopsidae</taxon>
        <taxon>Menidiinae</taxon>
        <taxon>Menidia</taxon>
    </lineage>
</organism>
<comment type="caution">
    <text evidence="8">The sequence shown here is derived from an EMBL/GenBank/DDBJ whole genome shotgun (WGS) entry which is preliminary data.</text>
</comment>
<dbReference type="InterPro" id="IPR008849">
    <property type="entry name" value="Synaphin"/>
</dbReference>
<dbReference type="EMBL" id="CAJRST010038888">
    <property type="protein sequence ID" value="CAG6015323.1"/>
    <property type="molecule type" value="Genomic_DNA"/>
</dbReference>
<protein>
    <submittedName>
        <fullName evidence="8">(Atlantic silverside) hypothetical protein</fullName>
    </submittedName>
</protein>
<dbReference type="GO" id="GO:0019905">
    <property type="term" value="F:syntaxin binding"/>
    <property type="evidence" value="ECO:0007669"/>
    <property type="project" value="InterPro"/>
</dbReference>